<evidence type="ECO:0000313" key="4">
    <source>
        <dbReference type="EMBL" id="AWL11151.1"/>
    </source>
</evidence>
<dbReference type="EMBL" id="CP029347">
    <property type="protein sequence ID" value="AWL11151.1"/>
    <property type="molecule type" value="Genomic_DNA"/>
</dbReference>
<organism evidence="4 5">
    <name type="scientific">Saliniradius amylolyticus</name>
    <dbReference type="NCBI Taxonomy" id="2183582"/>
    <lineage>
        <taxon>Bacteria</taxon>
        <taxon>Pseudomonadati</taxon>
        <taxon>Pseudomonadota</taxon>
        <taxon>Gammaproteobacteria</taxon>
        <taxon>Alteromonadales</taxon>
        <taxon>Alteromonadaceae</taxon>
        <taxon>Saliniradius</taxon>
    </lineage>
</organism>
<dbReference type="Proteomes" id="UP000245728">
    <property type="component" value="Chromosome"/>
</dbReference>
<keyword evidence="4" id="KW-0378">Hydrolase</keyword>
<keyword evidence="5" id="KW-1185">Reference proteome</keyword>
<sequence>MRKIINYFSVGAWLLCASALASDFQAGLQAELDSSFKRLKGVPGVAISVNTPDQGSVFASIGTGNTQTGQSVQPNMRFRVASISKFYTAALVMELQEQGLLNVDDLVAQHLVVPGLPNGDVMTIRQLMDHSAGVYDHINGTNDFWSIALDDPYKLWSGDEIMQYAIDNGPVHQPGSAYSYSNTGSFLLGLVVESVTGMPLSDALSFYLFEPLQLTNSFLDDWSNPSTPINDLAANDRAYEFHKTGIMAAGAVVATPEDVAAMARQVLGGQYLTSSSVEQMTSPSANNSGYGLSTYIWDAATYGYLHYGHTGTLSGYKSIVMYVPDFDVSIAILSNGYANNDSSWYDLIDNVFFYVTDWYAQNGGSGCQAPPVNDLVLDNSQATLSGNWQSDSRGNKHYGSNYLLDEQPSVGTESARYDFTGLAAGTWQLSAYYPANRNYASNVSLTVDDGAASQVLTLDQTSNGSQWNPVGTYAVAQGATLSATIESSGANGSVVADAMRLQFVDCLP</sequence>
<feature type="signal peptide" evidence="1">
    <location>
        <begin position="1"/>
        <end position="21"/>
    </location>
</feature>
<dbReference type="InterPro" id="IPR001466">
    <property type="entry name" value="Beta-lactam-related"/>
</dbReference>
<evidence type="ECO:0000259" key="3">
    <source>
        <dbReference type="Pfam" id="PF25275"/>
    </source>
</evidence>
<accession>A0A2S2E0H6</accession>
<dbReference type="InterPro" id="IPR033803">
    <property type="entry name" value="CBD-like_Golvesin-Xly"/>
</dbReference>
<evidence type="ECO:0000313" key="5">
    <source>
        <dbReference type="Proteomes" id="UP000245728"/>
    </source>
</evidence>
<feature type="chain" id="PRO_5015491317" evidence="1">
    <location>
        <begin position="22"/>
        <end position="508"/>
    </location>
</feature>
<dbReference type="KEGG" id="salh:HMF8227_00655"/>
<dbReference type="Pfam" id="PF00144">
    <property type="entry name" value="Beta-lactamase"/>
    <property type="match status" value="1"/>
</dbReference>
<dbReference type="EC" id="3.5.2.6" evidence="4"/>
<evidence type="ECO:0000259" key="2">
    <source>
        <dbReference type="Pfam" id="PF00144"/>
    </source>
</evidence>
<dbReference type="GO" id="GO:0008800">
    <property type="term" value="F:beta-lactamase activity"/>
    <property type="evidence" value="ECO:0007669"/>
    <property type="project" value="UniProtKB-EC"/>
</dbReference>
<gene>
    <name evidence="4" type="primary">ampC</name>
    <name evidence="4" type="ORF">HMF8227_00655</name>
</gene>
<feature type="domain" description="Golvesin/Xly CBD-like" evidence="3">
    <location>
        <begin position="377"/>
        <end position="502"/>
    </location>
</feature>
<dbReference type="Gene3D" id="3.40.710.10">
    <property type="entry name" value="DD-peptidase/beta-lactamase superfamily"/>
    <property type="match status" value="1"/>
</dbReference>
<feature type="domain" description="Beta-lactamase-related" evidence="2">
    <location>
        <begin position="36"/>
        <end position="341"/>
    </location>
</feature>
<dbReference type="Pfam" id="PF25275">
    <property type="entry name" value="Golvesin_C"/>
    <property type="match status" value="1"/>
</dbReference>
<protein>
    <submittedName>
        <fullName evidence="4">Beta-lactamase</fullName>
        <ecNumber evidence="4">3.5.2.6</ecNumber>
    </submittedName>
</protein>
<evidence type="ECO:0000256" key="1">
    <source>
        <dbReference type="SAM" id="SignalP"/>
    </source>
</evidence>
<keyword evidence="1" id="KW-0732">Signal</keyword>
<dbReference type="SUPFAM" id="SSF56601">
    <property type="entry name" value="beta-lactamase/transpeptidase-like"/>
    <property type="match status" value="1"/>
</dbReference>
<dbReference type="InterPro" id="IPR012338">
    <property type="entry name" value="Beta-lactam/transpept-like"/>
</dbReference>
<dbReference type="PANTHER" id="PTHR46825:SF7">
    <property type="entry name" value="D-ALANYL-D-ALANINE CARBOXYPEPTIDASE"/>
    <property type="match status" value="1"/>
</dbReference>
<dbReference type="AlphaFoldDB" id="A0A2S2E0H6"/>
<reference evidence="4 5" key="1">
    <citation type="submission" date="2018-05" db="EMBL/GenBank/DDBJ databases">
        <title>Salinimonas sp. HMF8227 Genome sequencing and assembly.</title>
        <authorList>
            <person name="Kang H."/>
            <person name="Kang J."/>
            <person name="Cha I."/>
            <person name="Kim H."/>
            <person name="Joh K."/>
        </authorList>
    </citation>
    <scope>NUCLEOTIDE SEQUENCE [LARGE SCALE GENOMIC DNA]</scope>
    <source>
        <strain evidence="4 5">HMF8227</strain>
    </source>
</reference>
<dbReference type="PANTHER" id="PTHR46825">
    <property type="entry name" value="D-ALANYL-D-ALANINE-CARBOXYPEPTIDASE/ENDOPEPTIDASE AMPH"/>
    <property type="match status" value="1"/>
</dbReference>
<dbReference type="InterPro" id="IPR050491">
    <property type="entry name" value="AmpC-like"/>
</dbReference>
<proteinExistence type="predicted"/>
<name>A0A2S2E0H6_9ALTE</name>